<organism evidence="1 2">
    <name type="scientific">Pseudomonas brassicacearum</name>
    <dbReference type="NCBI Taxonomy" id="930166"/>
    <lineage>
        <taxon>Bacteria</taxon>
        <taxon>Pseudomonadati</taxon>
        <taxon>Pseudomonadota</taxon>
        <taxon>Gammaproteobacteria</taxon>
        <taxon>Pseudomonadales</taxon>
        <taxon>Pseudomonadaceae</taxon>
        <taxon>Pseudomonas</taxon>
    </lineage>
</organism>
<evidence type="ECO:0000313" key="2">
    <source>
        <dbReference type="Proteomes" id="UP000562723"/>
    </source>
</evidence>
<accession>A0AAJ3FTH4</accession>
<proteinExistence type="predicted"/>
<reference evidence="1 2" key="1">
    <citation type="journal article" date="2020" name="Front. Plant Sci.">
        <title>Isolation of Rhizosphere Bacteria That Improve Quality and Water Stress Tolerance in Greenhouse Ornamentals.</title>
        <authorList>
            <person name="Nordstedt N.P."/>
            <person name="Jones M.L."/>
        </authorList>
    </citation>
    <scope>NUCLEOTIDE SEQUENCE [LARGE SCALE GENOMIC DNA]</scope>
    <source>
        <strain evidence="1 2">C2F7</strain>
    </source>
</reference>
<dbReference type="RefSeq" id="WP_175359971.1">
    <property type="nucleotide sequence ID" value="NZ_JABFMS010000006.1"/>
</dbReference>
<dbReference type="EMBL" id="JABFMS010000006">
    <property type="protein sequence ID" value="NUT80562.1"/>
    <property type="molecule type" value="Genomic_DNA"/>
</dbReference>
<dbReference type="Proteomes" id="UP000562723">
    <property type="component" value="Unassembled WGS sequence"/>
</dbReference>
<sequence length="215" mass="25067">MDDSLTGLVTGPNLLSYIGELTLHDHNDIADCNNLATRSADFGHHRYTQPEDWFQEYVFTLRYFGWELYDGAIFKSTQHDVSGSLANFLVESADTMKDSQQANALIDTLDTLKTNDPAMLSFDTETRQGESFQVVPARYDAKGNLHIALFKLELSVNVKRSRFLFWDWEKHCASLIQRKAYLRLDRDALDRRRALMKKKLQEQTMRRFDLRKHRL</sequence>
<name>A0AAJ3FTH4_9PSED</name>
<protein>
    <submittedName>
        <fullName evidence="1">Uncharacterized protein</fullName>
    </submittedName>
</protein>
<gene>
    <name evidence="1" type="ORF">HNO85_06370</name>
</gene>
<comment type="caution">
    <text evidence="1">The sequence shown here is derived from an EMBL/GenBank/DDBJ whole genome shotgun (WGS) entry which is preliminary data.</text>
</comment>
<evidence type="ECO:0000313" key="1">
    <source>
        <dbReference type="EMBL" id="NUT80562.1"/>
    </source>
</evidence>
<dbReference type="AlphaFoldDB" id="A0AAJ3FTH4"/>